<keyword evidence="2" id="KW-1185">Reference proteome</keyword>
<protein>
    <submittedName>
        <fullName evidence="1">Alpha/Beta hydrolase</fullName>
    </submittedName>
</protein>
<dbReference type="AlphaFoldDB" id="A0A9Q9B7Z7"/>
<dbReference type="EMBL" id="CP099428">
    <property type="protein sequence ID" value="USW58731.1"/>
    <property type="molecule type" value="Genomic_DNA"/>
</dbReference>
<evidence type="ECO:0000313" key="2">
    <source>
        <dbReference type="Proteomes" id="UP001056384"/>
    </source>
</evidence>
<gene>
    <name evidence="1" type="ORF">Slin15195_G120500</name>
</gene>
<proteinExistence type="predicted"/>
<keyword evidence="1" id="KW-0378">Hydrolase</keyword>
<reference evidence="1" key="1">
    <citation type="submission" date="2022-06" db="EMBL/GenBank/DDBJ databases">
        <title>Complete genome sequences of two strains of the flax pathogen Septoria linicola.</title>
        <authorList>
            <person name="Lapalu N."/>
            <person name="Simon A."/>
            <person name="Demenou B."/>
            <person name="Paumier D."/>
            <person name="Guillot M.-P."/>
            <person name="Gout L."/>
            <person name="Valade R."/>
        </authorList>
    </citation>
    <scope>NUCLEOTIDE SEQUENCE</scope>
    <source>
        <strain evidence="1">SE15195</strain>
    </source>
</reference>
<dbReference type="GO" id="GO:0016787">
    <property type="term" value="F:hydrolase activity"/>
    <property type="evidence" value="ECO:0007669"/>
    <property type="project" value="UniProtKB-KW"/>
</dbReference>
<sequence>MFDLRSAVQDTWEYRFFGAYDNVVGPLGTAPTHGTEVPFFLGGNECFDTLSNVTQAQQDLADEINDWFVAWIKDPAAGPGWEKVQPVNGTLAKLGVPGASELERVPGRTAEHNARCQGVYKPYFPDYPSVRDPVR</sequence>
<dbReference type="Proteomes" id="UP001056384">
    <property type="component" value="Chromosome 11"/>
</dbReference>
<evidence type="ECO:0000313" key="1">
    <source>
        <dbReference type="EMBL" id="USW58731.1"/>
    </source>
</evidence>
<dbReference type="SUPFAM" id="SSF53474">
    <property type="entry name" value="alpha/beta-Hydrolases"/>
    <property type="match status" value="1"/>
</dbReference>
<accession>A0A9Q9B7Z7</accession>
<organism evidence="1 2">
    <name type="scientific">Septoria linicola</name>
    <dbReference type="NCBI Taxonomy" id="215465"/>
    <lineage>
        <taxon>Eukaryota</taxon>
        <taxon>Fungi</taxon>
        <taxon>Dikarya</taxon>
        <taxon>Ascomycota</taxon>
        <taxon>Pezizomycotina</taxon>
        <taxon>Dothideomycetes</taxon>
        <taxon>Dothideomycetidae</taxon>
        <taxon>Mycosphaerellales</taxon>
        <taxon>Mycosphaerellaceae</taxon>
        <taxon>Septoria</taxon>
    </lineage>
</organism>
<name>A0A9Q9B7Z7_9PEZI</name>
<dbReference type="InterPro" id="IPR029058">
    <property type="entry name" value="AB_hydrolase_fold"/>
</dbReference>